<gene>
    <name evidence="1" type="ORF">A6R68_21466</name>
</gene>
<name>A0A1A6HQ05_NEOLE</name>
<dbReference type="PANTHER" id="PTHR15350:SF2">
    <property type="entry name" value="EUKARYOTIC TRANSLATION INITIATION FACTOR 3 SUBUNIT M"/>
    <property type="match status" value="1"/>
</dbReference>
<dbReference type="EMBL" id="LZPO01017382">
    <property type="protein sequence ID" value="OBS80331.1"/>
    <property type="molecule type" value="Genomic_DNA"/>
</dbReference>
<dbReference type="STRING" id="56216.A0A1A6HQ05"/>
<feature type="non-terminal residue" evidence="1">
    <location>
        <position position="178"/>
    </location>
</feature>
<proteinExistence type="predicted"/>
<feature type="non-terminal residue" evidence="1">
    <location>
        <position position="1"/>
    </location>
</feature>
<dbReference type="Proteomes" id="UP000092124">
    <property type="component" value="Unassembled WGS sequence"/>
</dbReference>
<evidence type="ECO:0008006" key="3">
    <source>
        <dbReference type="Google" id="ProtNLM"/>
    </source>
</evidence>
<dbReference type="GO" id="GO:0002183">
    <property type="term" value="P:cytoplasmic translational initiation"/>
    <property type="evidence" value="ECO:0007669"/>
    <property type="project" value="TreeGrafter"/>
</dbReference>
<dbReference type="OrthoDB" id="10267031at2759"/>
<reference evidence="1 2" key="1">
    <citation type="submission" date="2016-06" db="EMBL/GenBank/DDBJ databases">
        <title>The Draft Genome Sequence and Annotation of the Desert Woodrat Neotoma lepida.</title>
        <authorList>
            <person name="Campbell M."/>
            <person name="Oakeson K.F."/>
            <person name="Yandell M."/>
            <person name="Halpert J.R."/>
            <person name="Dearing D."/>
        </authorList>
    </citation>
    <scope>NUCLEOTIDE SEQUENCE [LARGE SCALE GENOMIC DNA]</scope>
    <source>
        <strain evidence="1">417</strain>
        <tissue evidence="1">Liver</tissue>
    </source>
</reference>
<evidence type="ECO:0000313" key="1">
    <source>
        <dbReference type="EMBL" id="OBS80331.1"/>
    </source>
</evidence>
<comment type="caution">
    <text evidence="1">The sequence shown here is derived from an EMBL/GenBank/DDBJ whole genome shotgun (WGS) entry which is preliminary data.</text>
</comment>
<evidence type="ECO:0000313" key="2">
    <source>
        <dbReference type="Proteomes" id="UP000092124"/>
    </source>
</evidence>
<protein>
    <recommendedName>
        <fullName evidence="3">Eukaryotic translation initiation factor 3 subunit M</fullName>
    </recommendedName>
</protein>
<dbReference type="InterPro" id="IPR045237">
    <property type="entry name" value="COPS7/eIF3m"/>
</dbReference>
<dbReference type="PANTHER" id="PTHR15350">
    <property type="entry name" value="COP9 SIGNALOSOME COMPLEX SUBUNIT 7/DENDRITIC CELL PROTEIN GA17"/>
    <property type="match status" value="1"/>
</dbReference>
<dbReference type="AlphaFoldDB" id="A0A1A6HQ05"/>
<dbReference type="GO" id="GO:0005852">
    <property type="term" value="C:eukaryotic translation initiation factor 3 complex"/>
    <property type="evidence" value="ECO:0007669"/>
    <property type="project" value="TreeGrafter"/>
</dbReference>
<accession>A0A1A6HQ05</accession>
<keyword evidence="2" id="KW-1185">Reference proteome</keyword>
<organism evidence="1 2">
    <name type="scientific">Neotoma lepida</name>
    <name type="common">Desert woodrat</name>
    <dbReference type="NCBI Taxonomy" id="56216"/>
    <lineage>
        <taxon>Eukaryota</taxon>
        <taxon>Metazoa</taxon>
        <taxon>Chordata</taxon>
        <taxon>Craniata</taxon>
        <taxon>Vertebrata</taxon>
        <taxon>Euteleostomi</taxon>
        <taxon>Mammalia</taxon>
        <taxon>Eutheria</taxon>
        <taxon>Euarchontoglires</taxon>
        <taxon>Glires</taxon>
        <taxon>Rodentia</taxon>
        <taxon>Myomorpha</taxon>
        <taxon>Muroidea</taxon>
        <taxon>Cricetidae</taxon>
        <taxon>Neotominae</taxon>
        <taxon>Neotoma</taxon>
    </lineage>
</organism>
<sequence>AAELRAYLKSKGAEISEENSEGGLHVDLAQIIEACDVCLKEDDKDVESVMNSVVSLLLILEPDKQEALIESLCENLIKVAASCGAIQYIPTELDQVMVELLGSYTEDNASQARVDAHRCIVRALKDPNAFLFDHLLTLKPVKFLEGELIHDLLTIFVSAKLASYVKFYQNNKDFIDSL</sequence>